<reference evidence="5" key="1">
    <citation type="journal article" date="2023" name="Front. Mar. Sci.">
        <title>A new Merluccius polli reference genome to investigate the effects of global change in West African waters.</title>
        <authorList>
            <person name="Mateo J.L."/>
            <person name="Blanco-Fernandez C."/>
            <person name="Garcia-Vazquez E."/>
            <person name="Machado-Schiaffino G."/>
        </authorList>
    </citation>
    <scope>NUCLEOTIDE SEQUENCE</scope>
    <source>
        <strain evidence="5">C29</strain>
        <tissue evidence="5">Fin</tissue>
    </source>
</reference>
<evidence type="ECO:0000313" key="5">
    <source>
        <dbReference type="EMBL" id="KAK0152030.1"/>
    </source>
</evidence>
<keyword evidence="2" id="KW-0479">Metal-binding</keyword>
<feature type="compositionally biased region" description="Polar residues" evidence="3">
    <location>
        <begin position="9"/>
        <end position="25"/>
    </location>
</feature>
<dbReference type="AlphaFoldDB" id="A0AA47P8E0"/>
<dbReference type="Proteomes" id="UP001174136">
    <property type="component" value="Unassembled WGS sequence"/>
</dbReference>
<dbReference type="Pfam" id="PF13359">
    <property type="entry name" value="DDE_Tnp_4"/>
    <property type="match status" value="1"/>
</dbReference>
<dbReference type="GO" id="GO:0046872">
    <property type="term" value="F:metal ion binding"/>
    <property type="evidence" value="ECO:0007669"/>
    <property type="project" value="UniProtKB-KW"/>
</dbReference>
<feature type="region of interest" description="Disordered" evidence="3">
    <location>
        <begin position="110"/>
        <end position="146"/>
    </location>
</feature>
<sequence length="337" mass="36397">MIAHAPQVCSPTQPESNQTDSGQCHTPTPPSPSVPETGGLGLLLQLAEVSRGGAAGLGCSRLDPGEASDRRLPVAVAVAALPPRSSAGRRCCSGGELVLGWLSSAAAGGSSAALHSPSVSRPGRRSPTLGASVAGSSGHTPPKWLSFGSLRHRTRVCSPTQPESNQTDSGQHKLHIHPHNQHLIRPYPGSKQLSQEQKVYNYRHSRARRVIENAFGILAARWRVLGRAMVCSVDTAEDVTKACVALHNFLSKRDQSLPEQNRYIPPGMIDRDGAPGEWRQVVQGDTNLISTRRITAARATQDGMTVRETFKEFFQTDQGRIDWQDRHVRRGTLNNVA</sequence>
<gene>
    <name evidence="5" type="ORF">N1851_006601</name>
</gene>
<evidence type="ECO:0000313" key="6">
    <source>
        <dbReference type="Proteomes" id="UP001174136"/>
    </source>
</evidence>
<proteinExistence type="predicted"/>
<feature type="region of interest" description="Disordered" evidence="3">
    <location>
        <begin position="1"/>
        <end position="38"/>
    </location>
</feature>
<comment type="cofactor">
    <cofactor evidence="1">
        <name>a divalent metal cation</name>
        <dbReference type="ChEBI" id="CHEBI:60240"/>
    </cofactor>
</comment>
<comment type="caution">
    <text evidence="5">The sequence shown here is derived from an EMBL/GenBank/DDBJ whole genome shotgun (WGS) entry which is preliminary data.</text>
</comment>
<feature type="domain" description="DDE Tnp4" evidence="4">
    <location>
        <begin position="179"/>
        <end position="248"/>
    </location>
</feature>
<evidence type="ECO:0000256" key="3">
    <source>
        <dbReference type="SAM" id="MobiDB-lite"/>
    </source>
</evidence>
<organism evidence="5 6">
    <name type="scientific">Merluccius polli</name>
    <name type="common">Benguela hake</name>
    <name type="synonym">Merluccius cadenati</name>
    <dbReference type="NCBI Taxonomy" id="89951"/>
    <lineage>
        <taxon>Eukaryota</taxon>
        <taxon>Metazoa</taxon>
        <taxon>Chordata</taxon>
        <taxon>Craniata</taxon>
        <taxon>Vertebrata</taxon>
        <taxon>Euteleostomi</taxon>
        <taxon>Actinopterygii</taxon>
        <taxon>Neopterygii</taxon>
        <taxon>Teleostei</taxon>
        <taxon>Neoteleostei</taxon>
        <taxon>Acanthomorphata</taxon>
        <taxon>Zeiogadaria</taxon>
        <taxon>Gadariae</taxon>
        <taxon>Gadiformes</taxon>
        <taxon>Gadoidei</taxon>
        <taxon>Merlucciidae</taxon>
        <taxon>Merluccius</taxon>
    </lineage>
</organism>
<evidence type="ECO:0000256" key="1">
    <source>
        <dbReference type="ARBA" id="ARBA00001968"/>
    </source>
</evidence>
<protein>
    <recommendedName>
        <fullName evidence="4">DDE Tnp4 domain-containing protein</fullName>
    </recommendedName>
</protein>
<accession>A0AA47P8E0</accession>
<evidence type="ECO:0000259" key="4">
    <source>
        <dbReference type="Pfam" id="PF13359"/>
    </source>
</evidence>
<keyword evidence="6" id="KW-1185">Reference proteome</keyword>
<evidence type="ECO:0000256" key="2">
    <source>
        <dbReference type="ARBA" id="ARBA00022723"/>
    </source>
</evidence>
<feature type="compositionally biased region" description="Low complexity" evidence="3">
    <location>
        <begin position="110"/>
        <end position="127"/>
    </location>
</feature>
<dbReference type="EMBL" id="JAOPHQ010001145">
    <property type="protein sequence ID" value="KAK0152030.1"/>
    <property type="molecule type" value="Genomic_DNA"/>
</dbReference>
<name>A0AA47P8E0_MERPO</name>
<dbReference type="InterPro" id="IPR027806">
    <property type="entry name" value="HARBI1_dom"/>
</dbReference>